<dbReference type="GO" id="GO:0004130">
    <property type="term" value="F:cytochrome-c peroxidase activity"/>
    <property type="evidence" value="ECO:0007669"/>
    <property type="project" value="TreeGrafter"/>
</dbReference>
<dbReference type="CDD" id="cd02968">
    <property type="entry name" value="SCO"/>
    <property type="match status" value="1"/>
</dbReference>
<evidence type="ECO:0000256" key="14">
    <source>
        <dbReference type="PIRSR" id="PIRSR603782-1"/>
    </source>
</evidence>
<dbReference type="GO" id="GO:0009055">
    <property type="term" value="F:electron transfer activity"/>
    <property type="evidence" value="ECO:0007669"/>
    <property type="project" value="InterPro"/>
</dbReference>
<reference evidence="18 19" key="1">
    <citation type="submission" date="2018-05" db="EMBL/GenBank/DDBJ databases">
        <title>Leucothrix arctica sp. nov., isolated from Arctic seawater.</title>
        <authorList>
            <person name="Choi A."/>
            <person name="Baek K."/>
        </authorList>
    </citation>
    <scope>NUCLEOTIDE SEQUENCE [LARGE SCALE GENOMIC DNA]</scope>
    <source>
        <strain evidence="18 19">JCM 18388</strain>
    </source>
</reference>
<dbReference type="InterPro" id="IPR036909">
    <property type="entry name" value="Cyt_c-like_dom_sf"/>
</dbReference>
<dbReference type="RefSeq" id="WP_109838115.1">
    <property type="nucleotide sequence ID" value="NZ_QGKM01000037.1"/>
</dbReference>
<name>A0A317CD83_9GAMM</name>
<evidence type="ECO:0000256" key="7">
    <source>
        <dbReference type="ARBA" id="ARBA00022729"/>
    </source>
</evidence>
<keyword evidence="10" id="KW-0560">Oxidoreductase</keyword>
<dbReference type="EMBL" id="QGKM01000037">
    <property type="protein sequence ID" value="PWQ96498.1"/>
    <property type="molecule type" value="Genomic_DNA"/>
</dbReference>
<dbReference type="PROSITE" id="PS51007">
    <property type="entry name" value="CYTC"/>
    <property type="match status" value="1"/>
</dbReference>
<comment type="caution">
    <text evidence="18">The sequence shown here is derived from an EMBL/GenBank/DDBJ whole genome shotgun (WGS) entry which is preliminary data.</text>
</comment>
<evidence type="ECO:0000256" key="3">
    <source>
        <dbReference type="ARBA" id="ARBA00010996"/>
    </source>
</evidence>
<dbReference type="GO" id="GO:0042597">
    <property type="term" value="C:periplasmic space"/>
    <property type="evidence" value="ECO:0007669"/>
    <property type="project" value="UniProtKB-SubCell"/>
</dbReference>
<proteinExistence type="inferred from homology"/>
<keyword evidence="8" id="KW-0574">Periplasm</keyword>
<evidence type="ECO:0000256" key="13">
    <source>
        <dbReference type="ARBA" id="ARBA00073576"/>
    </source>
</evidence>
<evidence type="ECO:0000256" key="8">
    <source>
        <dbReference type="ARBA" id="ARBA00022764"/>
    </source>
</evidence>
<dbReference type="Pfam" id="PF02630">
    <property type="entry name" value="SCO1-SenC"/>
    <property type="match status" value="1"/>
</dbReference>
<evidence type="ECO:0000256" key="5">
    <source>
        <dbReference type="ARBA" id="ARBA00022617"/>
    </source>
</evidence>
<evidence type="ECO:0000256" key="4">
    <source>
        <dbReference type="ARBA" id="ARBA00022448"/>
    </source>
</evidence>
<evidence type="ECO:0000256" key="10">
    <source>
        <dbReference type="ARBA" id="ARBA00023002"/>
    </source>
</evidence>
<evidence type="ECO:0000256" key="6">
    <source>
        <dbReference type="ARBA" id="ARBA00022723"/>
    </source>
</evidence>
<dbReference type="AlphaFoldDB" id="A0A317CD83"/>
<evidence type="ECO:0000256" key="2">
    <source>
        <dbReference type="ARBA" id="ARBA00004856"/>
    </source>
</evidence>
<evidence type="ECO:0000256" key="16">
    <source>
        <dbReference type="PROSITE-ProRule" id="PRU00433"/>
    </source>
</evidence>
<dbReference type="Pfam" id="PF03150">
    <property type="entry name" value="CCP_MauG"/>
    <property type="match status" value="1"/>
</dbReference>
<comment type="pathway">
    <text evidence="2">One-carbon metabolism; methylamine degradation.</text>
</comment>
<keyword evidence="11 16" id="KW-0408">Iron</keyword>
<sequence>MLKRLALLSVIGYLTLGVVCLGATPVTPAVGYNTLPYDLPAVGSYTLPSIQAAADGDVIDRKAQPLKLHQIYDAADKYTLLGFIYSNCGDVNGCPLSSYVFYKIKSEMQRDPVLASRLRLLSLSFDPERDTPEVMDLYGKNFDYAGPKGEWRFLTTDSEETLIPMLTDYKQDLQREMTVNGEPGTQISHVLRVYLIDPQRNIRNIYSVEFLHPDIIINDLKTLIQQEESSQQPTAKLTYANNKYEALQQQAIQLRKGKQTDLHALANNPPLGLPDLSKEIVNGLTPEKIALGKKLFFDRRLSLNSTMSCAMCHVPEQGFTSNEIATAVGLEGRSVRRNTPSLYNVAYAETLFHDAREDSLVQQVWAPFLARNEMANPSVAAVVNKIKGLKDYQNRFESVFNKPAGMENIGDALAAYQQTLLSADSPFDRWHFAKQSAEQAGMSKDAQAGFKLFTGKARCASCHLIKEDSALFTNQSIHNTGLGYQRSMGIKPAKKKVELAPGVFVEVDQSIIDSVSEKPAADVGHYEITQDPADRWKSQQPPAK</sequence>
<keyword evidence="7" id="KW-0732">Signal</keyword>
<feature type="disulfide bond" description="Redox-active" evidence="15">
    <location>
        <begin position="88"/>
        <end position="94"/>
    </location>
</feature>
<dbReference type="PANTHER" id="PTHR30600">
    <property type="entry name" value="CYTOCHROME C PEROXIDASE-RELATED"/>
    <property type="match status" value="1"/>
</dbReference>
<dbReference type="GO" id="GO:0046872">
    <property type="term" value="F:metal ion binding"/>
    <property type="evidence" value="ECO:0007669"/>
    <property type="project" value="UniProtKB-KW"/>
</dbReference>
<gene>
    <name evidence="18" type="ORF">DKW60_13155</name>
</gene>
<evidence type="ECO:0000256" key="1">
    <source>
        <dbReference type="ARBA" id="ARBA00004418"/>
    </source>
</evidence>
<accession>A0A317CD83</accession>
<feature type="binding site" evidence="14">
    <location>
        <position position="189"/>
    </location>
    <ligand>
        <name>Cu cation</name>
        <dbReference type="ChEBI" id="CHEBI:23378"/>
    </ligand>
</feature>
<feature type="binding site" evidence="14">
    <location>
        <position position="88"/>
    </location>
    <ligand>
        <name>Cu cation</name>
        <dbReference type="ChEBI" id="CHEBI:23378"/>
    </ligand>
</feature>
<keyword evidence="5 16" id="KW-0349">Heme</keyword>
<dbReference type="SUPFAM" id="SSF52833">
    <property type="entry name" value="Thioredoxin-like"/>
    <property type="match status" value="1"/>
</dbReference>
<dbReference type="InterPro" id="IPR003782">
    <property type="entry name" value="SCO1/SenC"/>
</dbReference>
<feature type="non-terminal residue" evidence="18">
    <location>
        <position position="544"/>
    </location>
</feature>
<evidence type="ECO:0000256" key="9">
    <source>
        <dbReference type="ARBA" id="ARBA00022982"/>
    </source>
</evidence>
<comment type="function">
    <text evidence="12">Involved in methylamine metabolism. Essential for the maturation of the beta subunit of MADH, presumably via a step in the biosynthesis of tryptophan tryptophylquinone (TTQ), the cofactor of MADH.</text>
</comment>
<dbReference type="InterPro" id="IPR051395">
    <property type="entry name" value="Cytochrome_c_Peroxidase/MauG"/>
</dbReference>
<keyword evidence="15" id="KW-1015">Disulfide bond</keyword>
<dbReference type="InterPro" id="IPR004852">
    <property type="entry name" value="Di-haem_cyt_c_peroxidsae"/>
</dbReference>
<protein>
    <recommendedName>
        <fullName evidence="13">Methylamine utilization protein MauG</fullName>
    </recommendedName>
</protein>
<dbReference type="GO" id="GO:0020037">
    <property type="term" value="F:heme binding"/>
    <property type="evidence" value="ECO:0007669"/>
    <property type="project" value="InterPro"/>
</dbReference>
<keyword evidence="6 14" id="KW-0479">Metal-binding</keyword>
<dbReference type="SUPFAM" id="SSF46626">
    <property type="entry name" value="Cytochrome c"/>
    <property type="match status" value="2"/>
</dbReference>
<evidence type="ECO:0000256" key="15">
    <source>
        <dbReference type="PIRSR" id="PIRSR603782-2"/>
    </source>
</evidence>
<keyword evidence="14" id="KW-0186">Copper</keyword>
<keyword evidence="4" id="KW-0813">Transport</keyword>
<keyword evidence="9" id="KW-0249">Electron transport</keyword>
<evidence type="ECO:0000313" key="18">
    <source>
        <dbReference type="EMBL" id="PWQ96498.1"/>
    </source>
</evidence>
<dbReference type="Proteomes" id="UP000245539">
    <property type="component" value="Unassembled WGS sequence"/>
</dbReference>
<evidence type="ECO:0000259" key="17">
    <source>
        <dbReference type="PROSITE" id="PS51007"/>
    </source>
</evidence>
<keyword evidence="19" id="KW-1185">Reference proteome</keyword>
<dbReference type="FunFam" id="1.10.760.10:FF:000019">
    <property type="entry name" value="Di-heme cytochrome C peroxidase"/>
    <property type="match status" value="1"/>
</dbReference>
<evidence type="ECO:0000256" key="11">
    <source>
        <dbReference type="ARBA" id="ARBA00023004"/>
    </source>
</evidence>
<dbReference type="PANTHER" id="PTHR30600:SF10">
    <property type="entry name" value="BLL6722 PROTEIN"/>
    <property type="match status" value="1"/>
</dbReference>
<dbReference type="InterPro" id="IPR036249">
    <property type="entry name" value="Thioredoxin-like_sf"/>
</dbReference>
<evidence type="ECO:0000256" key="12">
    <source>
        <dbReference type="ARBA" id="ARBA00058991"/>
    </source>
</evidence>
<dbReference type="Gene3D" id="3.40.30.10">
    <property type="entry name" value="Glutaredoxin"/>
    <property type="match status" value="1"/>
</dbReference>
<comment type="similarity">
    <text evidence="3">Belongs to the SCO1/2 family.</text>
</comment>
<evidence type="ECO:0000313" key="19">
    <source>
        <dbReference type="Proteomes" id="UP000245539"/>
    </source>
</evidence>
<comment type="subcellular location">
    <subcellularLocation>
        <location evidence="1">Periplasm</location>
    </subcellularLocation>
</comment>
<dbReference type="OrthoDB" id="9805202at2"/>
<feature type="domain" description="Cytochrome c" evidence="17">
    <location>
        <begin position="444"/>
        <end position="531"/>
    </location>
</feature>
<organism evidence="18 19">
    <name type="scientific">Leucothrix pacifica</name>
    <dbReference type="NCBI Taxonomy" id="1247513"/>
    <lineage>
        <taxon>Bacteria</taxon>
        <taxon>Pseudomonadati</taxon>
        <taxon>Pseudomonadota</taxon>
        <taxon>Gammaproteobacteria</taxon>
        <taxon>Thiotrichales</taxon>
        <taxon>Thiotrichaceae</taxon>
        <taxon>Leucothrix</taxon>
    </lineage>
</organism>
<feature type="binding site" evidence="14">
    <location>
        <position position="94"/>
    </location>
    <ligand>
        <name>Cu cation</name>
        <dbReference type="ChEBI" id="CHEBI:23378"/>
    </ligand>
</feature>
<dbReference type="Gene3D" id="1.10.760.10">
    <property type="entry name" value="Cytochrome c-like domain"/>
    <property type="match status" value="2"/>
</dbReference>
<dbReference type="InterPro" id="IPR009056">
    <property type="entry name" value="Cyt_c-like_dom"/>
</dbReference>